<dbReference type="Gene3D" id="3.30.420.10">
    <property type="entry name" value="Ribonuclease H-like superfamily/Ribonuclease H"/>
    <property type="match status" value="1"/>
</dbReference>
<name>A0ABV8KXJ5_9ACTN</name>
<dbReference type="SUPFAM" id="SSF53098">
    <property type="entry name" value="Ribonuclease H-like"/>
    <property type="match status" value="1"/>
</dbReference>
<organism evidence="3 4">
    <name type="scientific">Micromonospora zhanjiangensis</name>
    <dbReference type="NCBI Taxonomy" id="1522057"/>
    <lineage>
        <taxon>Bacteria</taxon>
        <taxon>Bacillati</taxon>
        <taxon>Actinomycetota</taxon>
        <taxon>Actinomycetes</taxon>
        <taxon>Micromonosporales</taxon>
        <taxon>Micromonosporaceae</taxon>
        <taxon>Micromonospora</taxon>
    </lineage>
</organism>
<dbReference type="EMBL" id="JBHSBN010000069">
    <property type="protein sequence ID" value="MFC4110844.1"/>
    <property type="molecule type" value="Genomic_DNA"/>
</dbReference>
<dbReference type="InterPro" id="IPR050900">
    <property type="entry name" value="Transposase_IS3/IS150/IS904"/>
</dbReference>
<evidence type="ECO:0000259" key="2">
    <source>
        <dbReference type="PROSITE" id="PS50994"/>
    </source>
</evidence>
<evidence type="ECO:0000256" key="1">
    <source>
        <dbReference type="SAM" id="MobiDB-lite"/>
    </source>
</evidence>
<proteinExistence type="predicted"/>
<sequence>MARACRLTGRSRATHYRRQQPPVVSRPLRPKTPPPSALSEAERRAVLDVLHRDEYAEMSVAQVWARELDNGRYWCSQSTMYRILRQVGESRERRRQATHPPRTIPQLAATGPSQVWSWDITRLKTTGRGVFYHLYVIIDVYSRYVVGWHVATGEDSMLAREVIDDAIARNRVRPEVLHADRGSSMTSKPVAELLADLDITRSYSRPRVSNDNPYSEAQFKTLKYCPAFPDRFDSLEHAREFCTEFFTYYNHEHRHSGIGLHTPASVHYDTADDVHDQRQATLDAAWRTHPDRFTRRPRPPALPCPTPCGSTNQQLNPQIYRTPDHENVSLDLTGSVLAHDGGSRVLPPDGEQPFPAASARAPAAETVVRGHSSQLADLSPGSFAINPGLSLTARTGGPRCCDAGRAVQSTVGSGGPPE</sequence>
<evidence type="ECO:0000313" key="3">
    <source>
        <dbReference type="EMBL" id="MFC4110844.1"/>
    </source>
</evidence>
<protein>
    <submittedName>
        <fullName evidence="3">IS3 family transposase</fullName>
    </submittedName>
</protein>
<dbReference type="Pfam" id="PF00665">
    <property type="entry name" value="rve"/>
    <property type="match status" value="1"/>
</dbReference>
<accession>A0ABV8KXJ5</accession>
<comment type="caution">
    <text evidence="3">The sequence shown here is derived from an EMBL/GenBank/DDBJ whole genome shotgun (WGS) entry which is preliminary data.</text>
</comment>
<dbReference type="InterPro" id="IPR012337">
    <property type="entry name" value="RNaseH-like_sf"/>
</dbReference>
<dbReference type="NCBIfam" id="NF033516">
    <property type="entry name" value="transpos_IS3"/>
    <property type="match status" value="1"/>
</dbReference>
<dbReference type="PANTHER" id="PTHR46889:SF4">
    <property type="entry name" value="TRANSPOSASE INSO FOR INSERTION SEQUENCE ELEMENT IS911B-RELATED"/>
    <property type="match status" value="1"/>
</dbReference>
<dbReference type="Proteomes" id="UP001595868">
    <property type="component" value="Unassembled WGS sequence"/>
</dbReference>
<keyword evidence="4" id="KW-1185">Reference proteome</keyword>
<dbReference type="InterPro" id="IPR048020">
    <property type="entry name" value="Transpos_IS3"/>
</dbReference>
<dbReference type="InterPro" id="IPR036397">
    <property type="entry name" value="RNaseH_sf"/>
</dbReference>
<dbReference type="PANTHER" id="PTHR46889">
    <property type="entry name" value="TRANSPOSASE INSF FOR INSERTION SEQUENCE IS3B-RELATED"/>
    <property type="match status" value="1"/>
</dbReference>
<feature type="region of interest" description="Disordered" evidence="1">
    <location>
        <begin position="1"/>
        <end position="40"/>
    </location>
</feature>
<dbReference type="RefSeq" id="WP_377553668.1">
    <property type="nucleotide sequence ID" value="NZ_JBHSBN010000069.1"/>
</dbReference>
<gene>
    <name evidence="3" type="ORF">ACFOX0_33660</name>
</gene>
<reference evidence="4" key="1">
    <citation type="journal article" date="2019" name="Int. J. Syst. Evol. Microbiol.">
        <title>The Global Catalogue of Microorganisms (GCM) 10K type strain sequencing project: providing services to taxonomists for standard genome sequencing and annotation.</title>
        <authorList>
            <consortium name="The Broad Institute Genomics Platform"/>
            <consortium name="The Broad Institute Genome Sequencing Center for Infectious Disease"/>
            <person name="Wu L."/>
            <person name="Ma J."/>
        </authorList>
    </citation>
    <scope>NUCLEOTIDE SEQUENCE [LARGE SCALE GENOMIC DNA]</scope>
    <source>
        <strain evidence="4">2902at01</strain>
    </source>
</reference>
<evidence type="ECO:0000313" key="4">
    <source>
        <dbReference type="Proteomes" id="UP001595868"/>
    </source>
</evidence>
<dbReference type="PROSITE" id="PS50994">
    <property type="entry name" value="INTEGRASE"/>
    <property type="match status" value="1"/>
</dbReference>
<dbReference type="InterPro" id="IPR001584">
    <property type="entry name" value="Integrase_cat-core"/>
</dbReference>
<feature type="domain" description="Integrase catalytic" evidence="2">
    <location>
        <begin position="108"/>
        <end position="271"/>
    </location>
</feature>